<organism evidence="1 2">
    <name type="scientific">Panagrolaimus sp. PS1159</name>
    <dbReference type="NCBI Taxonomy" id="55785"/>
    <lineage>
        <taxon>Eukaryota</taxon>
        <taxon>Metazoa</taxon>
        <taxon>Ecdysozoa</taxon>
        <taxon>Nematoda</taxon>
        <taxon>Chromadorea</taxon>
        <taxon>Rhabditida</taxon>
        <taxon>Tylenchina</taxon>
        <taxon>Panagrolaimomorpha</taxon>
        <taxon>Panagrolaimoidea</taxon>
        <taxon>Panagrolaimidae</taxon>
        <taxon>Panagrolaimus</taxon>
    </lineage>
</organism>
<sequence length="459" mass="52788">MSHDISVALIILLIFNSSYEIKICPVTTYIDAESNCQDCISNCKNCTGPNSSDCNLCIDGFYREEGKGCIEYSSSENDYGDGRLNTMDTSKKIDENYINQNTQGIWQNFNILWVLIIAIIFMTLSFLLMSSLIIWKWNTQNRIFKNGVNFEEGLLKKENRRNKKNYLSREYFSNTFPSYLKERSLLLSFEEKIGGGRFGTVYKCPYVEDGKNIWVAIKKTSSNCGESLREEQVLSRINHINIVQLKGTNHQDSFILVMPLRQGDLKNFLQKEKDIITSDHQIRYCMQISDAMRYLIYKKIVHCDLKASNILVVNINHIEISDFGLSVDLHNSKGDRSLGTDTHIALELFDENVCTCEATDIWSFGVTVWEIVTFCSKIPYCEELKKPKQQITEFKIRQYLMQGERLIIPKNTEPSLEIIMKSCWLLDATQRPKFNQIFLKLAKSLPEGADFVGPNVLNA</sequence>
<accession>A0AC35EZX6</accession>
<proteinExistence type="predicted"/>
<evidence type="ECO:0000313" key="1">
    <source>
        <dbReference type="Proteomes" id="UP000887580"/>
    </source>
</evidence>
<dbReference type="Proteomes" id="UP000887580">
    <property type="component" value="Unplaced"/>
</dbReference>
<name>A0AC35EZX6_9BILA</name>
<dbReference type="WBParaSite" id="PS1159_v2.g12392.t1">
    <property type="protein sequence ID" value="PS1159_v2.g12392.t1"/>
    <property type="gene ID" value="PS1159_v2.g12392"/>
</dbReference>
<reference evidence="2" key="1">
    <citation type="submission" date="2022-11" db="UniProtKB">
        <authorList>
            <consortium name="WormBaseParasite"/>
        </authorList>
    </citation>
    <scope>IDENTIFICATION</scope>
</reference>
<evidence type="ECO:0000313" key="2">
    <source>
        <dbReference type="WBParaSite" id="PS1159_v2.g12392.t1"/>
    </source>
</evidence>
<protein>
    <submittedName>
        <fullName evidence="2">Protein kinase domain-containing protein</fullName>
    </submittedName>
</protein>